<sequence length="87" mass="9458">PRPIQGDDRTRLIILSGQQMHSGSLSRTSQTVPEKGNGARVTFVERFSRDERALGMLLLQVGLGGESGVKNFEILVDLSAVCEINTC</sequence>
<evidence type="ECO:0000313" key="2">
    <source>
        <dbReference type="Proteomes" id="UP000499080"/>
    </source>
</evidence>
<evidence type="ECO:0000313" key="1">
    <source>
        <dbReference type="EMBL" id="GBM36717.1"/>
    </source>
</evidence>
<comment type="caution">
    <text evidence="1">The sequence shown here is derived from an EMBL/GenBank/DDBJ whole genome shotgun (WGS) entry which is preliminary data.</text>
</comment>
<dbReference type="AlphaFoldDB" id="A0A4Y2F749"/>
<dbReference type="EMBL" id="BGPR01172784">
    <property type="protein sequence ID" value="GBM36717.1"/>
    <property type="molecule type" value="Genomic_DNA"/>
</dbReference>
<accession>A0A4Y2F749</accession>
<organism evidence="1 2">
    <name type="scientific">Araneus ventricosus</name>
    <name type="common">Orbweaver spider</name>
    <name type="synonym">Epeira ventricosa</name>
    <dbReference type="NCBI Taxonomy" id="182803"/>
    <lineage>
        <taxon>Eukaryota</taxon>
        <taxon>Metazoa</taxon>
        <taxon>Ecdysozoa</taxon>
        <taxon>Arthropoda</taxon>
        <taxon>Chelicerata</taxon>
        <taxon>Arachnida</taxon>
        <taxon>Araneae</taxon>
        <taxon>Araneomorphae</taxon>
        <taxon>Entelegynae</taxon>
        <taxon>Araneoidea</taxon>
        <taxon>Araneidae</taxon>
        <taxon>Araneus</taxon>
    </lineage>
</organism>
<protein>
    <submittedName>
        <fullName evidence="1">Uncharacterized protein</fullName>
    </submittedName>
</protein>
<name>A0A4Y2F749_ARAVE</name>
<feature type="non-terminal residue" evidence="1">
    <location>
        <position position="1"/>
    </location>
</feature>
<reference evidence="1 2" key="1">
    <citation type="journal article" date="2019" name="Sci. Rep.">
        <title>Orb-weaving spider Araneus ventricosus genome elucidates the spidroin gene catalogue.</title>
        <authorList>
            <person name="Kono N."/>
            <person name="Nakamura H."/>
            <person name="Ohtoshi R."/>
            <person name="Moran D.A.P."/>
            <person name="Shinohara A."/>
            <person name="Yoshida Y."/>
            <person name="Fujiwara M."/>
            <person name="Mori M."/>
            <person name="Tomita M."/>
            <person name="Arakawa K."/>
        </authorList>
    </citation>
    <scope>NUCLEOTIDE SEQUENCE [LARGE SCALE GENOMIC DNA]</scope>
</reference>
<gene>
    <name evidence="1" type="ORF">AVEN_116540_1</name>
</gene>
<keyword evidence="2" id="KW-1185">Reference proteome</keyword>
<dbReference type="Proteomes" id="UP000499080">
    <property type="component" value="Unassembled WGS sequence"/>
</dbReference>
<proteinExistence type="predicted"/>